<sequence>MASANQYKIIFEYWDAAEDYKQFLYVTLNVYVIIYVIYLHTLTASPDLLNRLYSFYMMVVLILLRLVIIYMLTPPKAIAPIIFEVLVAACVAATMISLDYSLMKESVSINNFRVKETQVIHT</sequence>
<evidence type="ECO:0000313" key="3">
    <source>
        <dbReference type="Proteomes" id="UP001329430"/>
    </source>
</evidence>
<comment type="caution">
    <text evidence="2">The sequence shown here is derived from an EMBL/GenBank/DDBJ whole genome shotgun (WGS) entry which is preliminary data.</text>
</comment>
<dbReference type="AlphaFoldDB" id="A0AAN7V9L3"/>
<dbReference type="Proteomes" id="UP001329430">
    <property type="component" value="Chromosome 6"/>
</dbReference>
<reference evidence="2 3" key="1">
    <citation type="journal article" date="2024" name="Insects">
        <title>An Improved Chromosome-Level Genome Assembly of the Firefly Pyrocoelia pectoralis.</title>
        <authorList>
            <person name="Fu X."/>
            <person name="Meyer-Rochow V.B."/>
            <person name="Ballantyne L."/>
            <person name="Zhu X."/>
        </authorList>
    </citation>
    <scope>NUCLEOTIDE SEQUENCE [LARGE SCALE GENOMIC DNA]</scope>
    <source>
        <strain evidence="2">XCY_ONT2</strain>
    </source>
</reference>
<feature type="transmembrane region" description="Helical" evidence="1">
    <location>
        <begin position="23"/>
        <end position="41"/>
    </location>
</feature>
<keyword evidence="3" id="KW-1185">Reference proteome</keyword>
<evidence type="ECO:0000256" key="1">
    <source>
        <dbReference type="SAM" id="Phobius"/>
    </source>
</evidence>
<feature type="transmembrane region" description="Helical" evidence="1">
    <location>
        <begin position="78"/>
        <end position="98"/>
    </location>
</feature>
<protein>
    <submittedName>
        <fullName evidence="2">Uncharacterized protein</fullName>
    </submittedName>
</protein>
<dbReference type="EMBL" id="JAVRBK010000006">
    <property type="protein sequence ID" value="KAK5642808.1"/>
    <property type="molecule type" value="Genomic_DNA"/>
</dbReference>
<name>A0AAN7V9L3_9COLE</name>
<feature type="transmembrane region" description="Helical" evidence="1">
    <location>
        <begin position="53"/>
        <end position="72"/>
    </location>
</feature>
<evidence type="ECO:0000313" key="2">
    <source>
        <dbReference type="EMBL" id="KAK5642808.1"/>
    </source>
</evidence>
<proteinExistence type="predicted"/>
<accession>A0AAN7V9L3</accession>
<keyword evidence="1" id="KW-0472">Membrane</keyword>
<keyword evidence="1" id="KW-1133">Transmembrane helix</keyword>
<gene>
    <name evidence="2" type="ORF">RI129_008975</name>
</gene>
<organism evidence="2 3">
    <name type="scientific">Pyrocoelia pectoralis</name>
    <dbReference type="NCBI Taxonomy" id="417401"/>
    <lineage>
        <taxon>Eukaryota</taxon>
        <taxon>Metazoa</taxon>
        <taxon>Ecdysozoa</taxon>
        <taxon>Arthropoda</taxon>
        <taxon>Hexapoda</taxon>
        <taxon>Insecta</taxon>
        <taxon>Pterygota</taxon>
        <taxon>Neoptera</taxon>
        <taxon>Endopterygota</taxon>
        <taxon>Coleoptera</taxon>
        <taxon>Polyphaga</taxon>
        <taxon>Elateriformia</taxon>
        <taxon>Elateroidea</taxon>
        <taxon>Lampyridae</taxon>
        <taxon>Lampyrinae</taxon>
        <taxon>Pyrocoelia</taxon>
    </lineage>
</organism>
<keyword evidence="1" id="KW-0812">Transmembrane</keyword>